<sequence length="52" mass="6277">MENRPEYLSIGLQLNREISMEITERITSCREKFAKMQVIENFKLNFVQRTKI</sequence>
<dbReference type="GeneID" id="18266385"/>
<proteinExistence type="predicted"/>
<evidence type="ECO:0000313" key="1">
    <source>
        <dbReference type="EMBL" id="AHH01924.1"/>
    </source>
</evidence>
<dbReference type="RefSeq" id="YP_009001259.1">
    <property type="nucleotide sequence ID" value="NC_023423.1"/>
</dbReference>
<reference evidence="1 2" key="1">
    <citation type="journal article" date="2014" name="Proc. Natl. Acad. Sci. U.S.A.">
        <title>Thirty-thousand-year-old distant relative of giant icosahedral DNA viruses with a pandoravirus morphology.</title>
        <authorList>
            <person name="Legendre M."/>
            <person name="Bartoli J."/>
            <person name="Shmakova L."/>
            <person name="Jeudy S."/>
            <person name="Labadie K."/>
            <person name="Adrait A."/>
            <person name="Lescot M."/>
            <person name="Poirot O."/>
            <person name="Bertaux L."/>
            <person name="Bruley C."/>
            <person name="Coute Y."/>
            <person name="Rivkina E."/>
            <person name="Abergel C."/>
            <person name="Claverie J.M."/>
        </authorList>
    </citation>
    <scope>NUCLEOTIDE SEQUENCE [LARGE SCALE GENOMIC DNA]</scope>
    <source>
        <strain evidence="1">P1084-T</strain>
    </source>
</reference>
<dbReference type="Proteomes" id="UP000202176">
    <property type="component" value="Segment"/>
</dbReference>
<gene>
    <name evidence="1" type="ORF">pv_357</name>
</gene>
<protein>
    <submittedName>
        <fullName evidence="1">Uncharacterized protein</fullName>
    </submittedName>
</protein>
<accession>W5S5H8</accession>
<organism evidence="1 2">
    <name type="scientific">Pithovirus sibericum</name>
    <dbReference type="NCBI Taxonomy" id="1450746"/>
    <lineage>
        <taxon>Viruses</taxon>
        <taxon>Pithoviruses</taxon>
        <taxon>Orthopithovirinae</taxon>
        <taxon>Alphapithovirus</taxon>
        <taxon>Alphapithovirus sibericum</taxon>
    </lineage>
</organism>
<evidence type="ECO:0000313" key="2">
    <source>
        <dbReference type="Proteomes" id="UP000202176"/>
    </source>
</evidence>
<name>W5S5H8_9VIRU</name>
<dbReference type="EMBL" id="KF740664">
    <property type="protein sequence ID" value="AHH01924.1"/>
    <property type="molecule type" value="Genomic_DNA"/>
</dbReference>
<keyword evidence="2" id="KW-1185">Reference proteome</keyword>
<dbReference type="KEGG" id="vg:18266385"/>